<feature type="binding site" evidence="11">
    <location>
        <begin position="181"/>
        <end position="183"/>
    </location>
    <ligand>
        <name>FAD</name>
        <dbReference type="ChEBI" id="CHEBI:57692"/>
    </ligand>
</feature>
<dbReference type="OMA" id="CAQLGMK"/>
<dbReference type="FunFam" id="3.50.50.60:FF:000001">
    <property type="entry name" value="Dihydrolipoyl dehydrogenase, mitochondrial"/>
    <property type="match status" value="1"/>
</dbReference>
<comment type="miscellaneous">
    <text evidence="13">The active site is a redox-active disulfide bond.</text>
</comment>
<dbReference type="EC" id="1.8.1.4" evidence="2 13"/>
<keyword evidence="11" id="KW-0547">Nucleotide-binding</keyword>
<feature type="binding site" evidence="11">
    <location>
        <position position="353"/>
    </location>
    <ligand>
        <name>FAD</name>
        <dbReference type="ChEBI" id="CHEBI:57692"/>
    </ligand>
</feature>
<organism evidence="16 17">
    <name type="scientific">Folsomia candida</name>
    <name type="common">Springtail</name>
    <dbReference type="NCBI Taxonomy" id="158441"/>
    <lineage>
        <taxon>Eukaryota</taxon>
        <taxon>Metazoa</taxon>
        <taxon>Ecdysozoa</taxon>
        <taxon>Arthropoda</taxon>
        <taxon>Hexapoda</taxon>
        <taxon>Collembola</taxon>
        <taxon>Entomobryomorpha</taxon>
        <taxon>Isotomoidea</taxon>
        <taxon>Isotomidae</taxon>
        <taxon>Proisotominae</taxon>
        <taxon>Folsomia</taxon>
    </lineage>
</organism>
<dbReference type="Gene3D" id="3.50.50.60">
    <property type="entry name" value="FAD/NAD(P)-binding domain"/>
    <property type="match status" value="2"/>
</dbReference>
<dbReference type="SUPFAM" id="SSF51905">
    <property type="entry name" value="FAD/NAD(P)-binding domain"/>
    <property type="match status" value="1"/>
</dbReference>
<dbReference type="InterPro" id="IPR036188">
    <property type="entry name" value="FAD/NAD-bd_sf"/>
</dbReference>
<dbReference type="Pfam" id="PF02852">
    <property type="entry name" value="Pyr_redox_dim"/>
    <property type="match status" value="1"/>
</dbReference>
<dbReference type="STRING" id="158441.A0A226E0Z4"/>
<feature type="active site" description="Proton acceptor" evidence="10">
    <location>
        <position position="485"/>
    </location>
</feature>
<accession>A0A226E0Z4</accession>
<evidence type="ECO:0000256" key="13">
    <source>
        <dbReference type="RuleBase" id="RU003692"/>
    </source>
</evidence>
<evidence type="ECO:0000259" key="14">
    <source>
        <dbReference type="Pfam" id="PF02852"/>
    </source>
</evidence>
<dbReference type="SUPFAM" id="SSF55424">
    <property type="entry name" value="FAD/NAD-linked reductases, dimerisation (C-terminal) domain"/>
    <property type="match status" value="1"/>
</dbReference>
<feature type="binding site" evidence="11">
    <location>
        <position position="241"/>
    </location>
    <ligand>
        <name>NAD(+)</name>
        <dbReference type="ChEBI" id="CHEBI:57540"/>
    </ligand>
</feature>
<evidence type="ECO:0000256" key="6">
    <source>
        <dbReference type="ARBA" id="ARBA00023027"/>
    </source>
</evidence>
<keyword evidence="3 13" id="KW-0285">Flavoprotein</keyword>
<dbReference type="Gene3D" id="3.30.390.30">
    <property type="match status" value="1"/>
</dbReference>
<dbReference type="Proteomes" id="UP000198287">
    <property type="component" value="Unassembled WGS sequence"/>
</dbReference>
<feature type="binding site" evidence="11">
    <location>
        <position position="88"/>
    </location>
    <ligand>
        <name>FAD</name>
        <dbReference type="ChEBI" id="CHEBI:57692"/>
    </ligand>
</feature>
<dbReference type="PRINTS" id="PR00368">
    <property type="entry name" value="FADPNR"/>
</dbReference>
<evidence type="ECO:0000313" key="17">
    <source>
        <dbReference type="Proteomes" id="UP000198287"/>
    </source>
</evidence>
<evidence type="ECO:0000256" key="9">
    <source>
        <dbReference type="ARBA" id="ARBA00049187"/>
    </source>
</evidence>
<evidence type="ECO:0000256" key="1">
    <source>
        <dbReference type="ARBA" id="ARBA00007532"/>
    </source>
</evidence>
<evidence type="ECO:0000256" key="5">
    <source>
        <dbReference type="ARBA" id="ARBA00023002"/>
    </source>
</evidence>
<keyword evidence="6 11" id="KW-0520">NAD</keyword>
<dbReference type="GO" id="GO:0006103">
    <property type="term" value="P:2-oxoglutarate metabolic process"/>
    <property type="evidence" value="ECO:0007669"/>
    <property type="project" value="TreeGrafter"/>
</dbReference>
<dbReference type="OrthoDB" id="361797at2759"/>
<dbReference type="InterPro" id="IPR012999">
    <property type="entry name" value="Pyr_OxRdtase_I_AS"/>
</dbReference>
<dbReference type="GO" id="GO:0004148">
    <property type="term" value="F:dihydrolipoyl dehydrogenase (NADH) activity"/>
    <property type="evidence" value="ECO:0007669"/>
    <property type="project" value="UniProtKB-EC"/>
</dbReference>
<name>A0A226E0Z4_FOLCA</name>
<dbReference type="FunFam" id="3.30.390.30:FF:000001">
    <property type="entry name" value="Dihydrolipoyl dehydrogenase"/>
    <property type="match status" value="1"/>
</dbReference>
<protein>
    <recommendedName>
        <fullName evidence="2 13">Dihydrolipoyl dehydrogenase</fullName>
        <ecNumber evidence="2 13">1.8.1.4</ecNumber>
    </recommendedName>
</protein>
<feature type="binding site" evidence="11">
    <location>
        <begin position="359"/>
        <end position="362"/>
    </location>
    <ligand>
        <name>FAD</name>
        <dbReference type="ChEBI" id="CHEBI:57692"/>
    </ligand>
</feature>
<keyword evidence="7" id="KW-1015">Disulfide bond</keyword>
<dbReference type="PIRSF" id="PIRSF000350">
    <property type="entry name" value="Mercury_reductase_MerA"/>
    <property type="match status" value="1"/>
</dbReference>
<dbReference type="InterPro" id="IPR001100">
    <property type="entry name" value="Pyr_nuc-diS_OxRdtase"/>
</dbReference>
<evidence type="ECO:0000256" key="2">
    <source>
        <dbReference type="ARBA" id="ARBA00012608"/>
    </source>
</evidence>
<evidence type="ECO:0000256" key="3">
    <source>
        <dbReference type="ARBA" id="ARBA00022630"/>
    </source>
</evidence>
<dbReference type="PANTHER" id="PTHR22912:SF151">
    <property type="entry name" value="DIHYDROLIPOYL DEHYDROGENASE, MITOCHONDRIAL"/>
    <property type="match status" value="1"/>
</dbReference>
<keyword evidence="17" id="KW-1185">Reference proteome</keyword>
<comment type="catalytic activity">
    <reaction evidence="9 13">
        <text>N(6)-[(R)-dihydrolipoyl]-L-lysyl-[protein] + NAD(+) = N(6)-[(R)-lipoyl]-L-lysyl-[protein] + NADH + H(+)</text>
        <dbReference type="Rhea" id="RHEA:15045"/>
        <dbReference type="Rhea" id="RHEA-COMP:10474"/>
        <dbReference type="Rhea" id="RHEA-COMP:10475"/>
        <dbReference type="ChEBI" id="CHEBI:15378"/>
        <dbReference type="ChEBI" id="CHEBI:57540"/>
        <dbReference type="ChEBI" id="CHEBI:57945"/>
        <dbReference type="ChEBI" id="CHEBI:83099"/>
        <dbReference type="ChEBI" id="CHEBI:83100"/>
        <dbReference type="EC" id="1.8.1.4"/>
    </reaction>
</comment>
<evidence type="ECO:0000256" key="8">
    <source>
        <dbReference type="ARBA" id="ARBA00023284"/>
    </source>
</evidence>
<comment type="caution">
    <text evidence="16">The sequence shown here is derived from an EMBL/GenBank/DDBJ whole genome shotgun (WGS) entry which is preliminary data.</text>
</comment>
<dbReference type="InterPro" id="IPR006258">
    <property type="entry name" value="Lipoamide_DH"/>
</dbReference>
<evidence type="ECO:0000256" key="12">
    <source>
        <dbReference type="PIRSR" id="PIRSR000350-4"/>
    </source>
</evidence>
<feature type="disulfide bond" description="Redox-active" evidence="12">
    <location>
        <begin position="79"/>
        <end position="84"/>
    </location>
</feature>
<evidence type="ECO:0000256" key="4">
    <source>
        <dbReference type="ARBA" id="ARBA00022827"/>
    </source>
</evidence>
<dbReference type="GO" id="GO:0045252">
    <property type="term" value="C:oxoglutarate dehydrogenase complex"/>
    <property type="evidence" value="ECO:0007669"/>
    <property type="project" value="TreeGrafter"/>
</dbReference>
<dbReference type="PRINTS" id="PR00411">
    <property type="entry name" value="PNDRDTASEI"/>
</dbReference>
<feature type="binding site" evidence="11">
    <location>
        <position position="312"/>
    </location>
    <ligand>
        <name>NAD(+)</name>
        <dbReference type="ChEBI" id="CHEBI:57540"/>
    </ligand>
</feature>
<feature type="domain" description="Pyridine nucleotide-disulphide oxidoreductase dimerisation" evidence="14">
    <location>
        <begin position="387"/>
        <end position="495"/>
    </location>
</feature>
<feature type="binding site" evidence="11">
    <location>
        <position position="152"/>
    </location>
    <ligand>
        <name>FAD</name>
        <dbReference type="ChEBI" id="CHEBI:57692"/>
    </ligand>
</feature>
<dbReference type="PANTHER" id="PTHR22912">
    <property type="entry name" value="DISULFIDE OXIDOREDUCTASE"/>
    <property type="match status" value="1"/>
</dbReference>
<dbReference type="NCBIfam" id="TIGR01350">
    <property type="entry name" value="lipoamide_DH"/>
    <property type="match status" value="1"/>
</dbReference>
<dbReference type="InterPro" id="IPR050151">
    <property type="entry name" value="Class-I_Pyr_Nuc-Dis_Oxidored"/>
</dbReference>
<proteinExistence type="inferred from homology"/>
<evidence type="ECO:0000256" key="10">
    <source>
        <dbReference type="PIRSR" id="PIRSR000350-2"/>
    </source>
</evidence>
<gene>
    <name evidence="16" type="ORF">Fcan01_14550</name>
</gene>
<sequence length="507" mass="54100">MQASVLTRLPAIGPKGILCRVAIIQLQQQQGQRFMSSTHEADLVVIGSGPGGYVASIKAAQLGMKVVNIEKRATLGGTCLNVGCIPSKSLLNNSHYYHMAQHDFKNRGILVDNVKLDLDAMLSAKSGAVKALTGGIAHLFKQNKITQLTGHGKITGKNEVTLLKDDGSSEKINAKNIMIATGSEVTPFPGIEIDEEQIVSSTGALSLKSVPDKMIVIGAGVIGLELGSVWGRLGTQVTAVEFLGTIGGMGIDGEVSKNFQKILTKQGIKFKLSTKVTGARREGNRILVGVENVKDPSKKEELDCEVLLVSVGRRPYTENLGLEDMGITRDEKGRIPVNEKFQTVVPNIYAIGDAIHGPMLAHKAEDEGIVACEGMTGMPVHIDYNCVPSVVYTHPEVAWVGKTEEDLKQAGVAFNVGKFPFAANSRAKTNNDTDGFVKVLGDKATDRLLGCHIIGPGAGEMINEAALAMEYGASCEDVARVCHAHPTCSEALREANLAAYFGKPINF</sequence>
<keyword evidence="5 13" id="KW-0560">Oxidoreductase</keyword>
<comment type="similarity">
    <text evidence="1 13">Belongs to the class-I pyridine nucleotide-disulfide oxidoreductase family.</text>
</comment>
<dbReference type="GO" id="GO:0050660">
    <property type="term" value="F:flavin adenine dinucleotide binding"/>
    <property type="evidence" value="ECO:0007669"/>
    <property type="project" value="InterPro"/>
</dbReference>
<dbReference type="Pfam" id="PF07992">
    <property type="entry name" value="Pyr_redox_2"/>
    <property type="match status" value="1"/>
</dbReference>
<keyword evidence="8 13" id="KW-0676">Redox-active center</keyword>
<dbReference type="InterPro" id="IPR023753">
    <property type="entry name" value="FAD/NAD-binding_dom"/>
</dbReference>
<comment type="cofactor">
    <cofactor evidence="11 13">
        <name>FAD</name>
        <dbReference type="ChEBI" id="CHEBI:57692"/>
    </cofactor>
    <text evidence="11 13">Binds 1 FAD per subunit.</text>
</comment>
<evidence type="ECO:0000313" key="16">
    <source>
        <dbReference type="EMBL" id="OXA51139.1"/>
    </source>
</evidence>
<reference evidence="16 17" key="1">
    <citation type="submission" date="2015-12" db="EMBL/GenBank/DDBJ databases">
        <title>The genome of Folsomia candida.</title>
        <authorList>
            <person name="Faddeeva A."/>
            <person name="Derks M.F."/>
            <person name="Anvar Y."/>
            <person name="Smit S."/>
            <person name="Van Straalen N."/>
            <person name="Roelofs D."/>
        </authorList>
    </citation>
    <scope>NUCLEOTIDE SEQUENCE [LARGE SCALE GENOMIC DNA]</scope>
    <source>
        <strain evidence="16 17">VU population</strain>
        <tissue evidence="16">Whole body</tissue>
    </source>
</reference>
<keyword evidence="4 11" id="KW-0274">FAD</keyword>
<dbReference type="EMBL" id="LNIX01000008">
    <property type="protein sequence ID" value="OXA51139.1"/>
    <property type="molecule type" value="Genomic_DNA"/>
</dbReference>
<feature type="domain" description="FAD/NAD(P)-binding" evidence="15">
    <location>
        <begin position="42"/>
        <end position="368"/>
    </location>
</feature>
<evidence type="ECO:0000256" key="7">
    <source>
        <dbReference type="ARBA" id="ARBA00023157"/>
    </source>
</evidence>
<evidence type="ECO:0000256" key="11">
    <source>
        <dbReference type="PIRSR" id="PIRSR000350-3"/>
    </source>
</evidence>
<feature type="binding site" evidence="11">
    <location>
        <begin position="218"/>
        <end position="225"/>
    </location>
    <ligand>
        <name>NAD(+)</name>
        <dbReference type="ChEBI" id="CHEBI:57540"/>
    </ligand>
</feature>
<dbReference type="AlphaFoldDB" id="A0A226E0Z4"/>
<dbReference type="GO" id="GO:0005739">
    <property type="term" value="C:mitochondrion"/>
    <property type="evidence" value="ECO:0007669"/>
    <property type="project" value="TreeGrafter"/>
</dbReference>
<evidence type="ECO:0000259" key="15">
    <source>
        <dbReference type="Pfam" id="PF07992"/>
    </source>
</evidence>
<dbReference type="InterPro" id="IPR004099">
    <property type="entry name" value="Pyr_nucl-diS_OxRdtase_dimer"/>
</dbReference>
<dbReference type="InterPro" id="IPR016156">
    <property type="entry name" value="FAD/NAD-linked_Rdtase_dimer_sf"/>
</dbReference>
<dbReference type="PROSITE" id="PS00076">
    <property type="entry name" value="PYRIDINE_REDOX_1"/>
    <property type="match status" value="1"/>
</dbReference>